<name>A0A841Z9G9_9LIST</name>
<evidence type="ECO:0000259" key="1">
    <source>
        <dbReference type="PROSITE" id="PS50943"/>
    </source>
</evidence>
<dbReference type="SUPFAM" id="SSF47413">
    <property type="entry name" value="lambda repressor-like DNA-binding domains"/>
    <property type="match status" value="1"/>
</dbReference>
<feature type="domain" description="HTH cro/C1-type" evidence="1">
    <location>
        <begin position="9"/>
        <end position="64"/>
    </location>
</feature>
<reference evidence="2 3" key="1">
    <citation type="submission" date="2020-03" db="EMBL/GenBank/DDBJ databases">
        <title>Soil Listeria distribution.</title>
        <authorList>
            <person name="Liao J."/>
            <person name="Wiedmann M."/>
        </authorList>
    </citation>
    <scope>NUCLEOTIDE SEQUENCE [LARGE SCALE GENOMIC DNA]</scope>
    <source>
        <strain evidence="2 3">FSL L7-1523</strain>
    </source>
</reference>
<evidence type="ECO:0000313" key="3">
    <source>
        <dbReference type="Proteomes" id="UP000564536"/>
    </source>
</evidence>
<dbReference type="InterPro" id="IPR010982">
    <property type="entry name" value="Lambda_DNA-bd_dom_sf"/>
</dbReference>
<dbReference type="InterPro" id="IPR001387">
    <property type="entry name" value="Cro/C1-type_HTH"/>
</dbReference>
<dbReference type="Proteomes" id="UP000564536">
    <property type="component" value="Unassembled WGS sequence"/>
</dbReference>
<dbReference type="Pfam" id="PF01381">
    <property type="entry name" value="HTH_3"/>
    <property type="match status" value="1"/>
</dbReference>
<dbReference type="RefSeq" id="WP_185426340.1">
    <property type="nucleotide sequence ID" value="NZ_JAARRL010000016.1"/>
</dbReference>
<proteinExistence type="predicted"/>
<protein>
    <submittedName>
        <fullName evidence="2">Helix-turn-helix transcriptional regulator</fullName>
    </submittedName>
</protein>
<dbReference type="AlphaFoldDB" id="A0A841Z9G9"/>
<dbReference type="Gene3D" id="1.10.260.40">
    <property type="entry name" value="lambda repressor-like DNA-binding domains"/>
    <property type="match status" value="1"/>
</dbReference>
<dbReference type="EMBL" id="JAARRL010000016">
    <property type="protein sequence ID" value="MBC1501076.1"/>
    <property type="molecule type" value="Genomic_DNA"/>
</dbReference>
<dbReference type="CDD" id="cd00093">
    <property type="entry name" value="HTH_XRE"/>
    <property type="match status" value="1"/>
</dbReference>
<organism evidence="2 3">
    <name type="scientific">Listeria weihenstephanensis</name>
    <dbReference type="NCBI Taxonomy" id="1006155"/>
    <lineage>
        <taxon>Bacteria</taxon>
        <taxon>Bacillati</taxon>
        <taxon>Bacillota</taxon>
        <taxon>Bacilli</taxon>
        <taxon>Bacillales</taxon>
        <taxon>Listeriaceae</taxon>
        <taxon>Listeria</taxon>
    </lineage>
</organism>
<comment type="caution">
    <text evidence="2">The sequence shown here is derived from an EMBL/GenBank/DDBJ whole genome shotgun (WGS) entry which is preliminary data.</text>
</comment>
<sequence length="274" mass="32265">MDKNIASMVKEIRQKNKYNQDDFARQVLGVSKRQVIRIESSVAELSLSQFLQMVTYFDLDITMSLNQILGTENVMKKINILYSNAKDPTYDQSDLMLRIDELLANDDVNEYHVFRLELLQSLINFRETMDSSYLMYFTEHIDSNNSDDIRLLNISLSTLNNRQIVTCIESLKKSDFTKKTEILNKILINALGLLINNKYKDSCYIQELFQKVKSYTLENREYVYLPILFFHMAVFNKNIGNRSDFLFYKERALFLAEIYENDVLVMHINSEIEE</sequence>
<accession>A0A841Z9G9</accession>
<evidence type="ECO:0000313" key="2">
    <source>
        <dbReference type="EMBL" id="MBC1501076.1"/>
    </source>
</evidence>
<dbReference type="SMART" id="SM00530">
    <property type="entry name" value="HTH_XRE"/>
    <property type="match status" value="1"/>
</dbReference>
<dbReference type="GO" id="GO:0003677">
    <property type="term" value="F:DNA binding"/>
    <property type="evidence" value="ECO:0007669"/>
    <property type="project" value="InterPro"/>
</dbReference>
<gene>
    <name evidence="2" type="ORF">HB943_10720</name>
</gene>
<dbReference type="PROSITE" id="PS50943">
    <property type="entry name" value="HTH_CROC1"/>
    <property type="match status" value="1"/>
</dbReference>